<dbReference type="EMBL" id="DVMY01000019">
    <property type="protein sequence ID" value="HIU36801.1"/>
    <property type="molecule type" value="Genomic_DNA"/>
</dbReference>
<feature type="chain" id="PRO_5039292956" evidence="1">
    <location>
        <begin position="23"/>
        <end position="248"/>
    </location>
</feature>
<dbReference type="Pfam" id="PF04402">
    <property type="entry name" value="SIMPL"/>
    <property type="match status" value="1"/>
</dbReference>
<dbReference type="InterPro" id="IPR007497">
    <property type="entry name" value="SIMPL/DUF541"/>
</dbReference>
<dbReference type="AlphaFoldDB" id="A0A9D1IHJ7"/>
<gene>
    <name evidence="2" type="ORF">IAC56_00760</name>
</gene>
<proteinExistence type="predicted"/>
<dbReference type="PANTHER" id="PTHR34387">
    <property type="entry name" value="SLR1258 PROTEIN"/>
    <property type="match status" value="1"/>
</dbReference>
<dbReference type="Gene3D" id="3.30.70.2970">
    <property type="entry name" value="Protein of unknown function (DUF541), domain 2"/>
    <property type="match status" value="1"/>
</dbReference>
<dbReference type="GO" id="GO:0006974">
    <property type="term" value="P:DNA damage response"/>
    <property type="evidence" value="ECO:0007669"/>
    <property type="project" value="TreeGrafter"/>
</dbReference>
<name>A0A9D1IHJ7_9BURK</name>
<evidence type="ECO:0000313" key="2">
    <source>
        <dbReference type="EMBL" id="HIU36801.1"/>
    </source>
</evidence>
<organism evidence="2 3">
    <name type="scientific">Candidatus Aphodousia faecigallinarum</name>
    <dbReference type="NCBI Taxonomy" id="2840677"/>
    <lineage>
        <taxon>Bacteria</taxon>
        <taxon>Pseudomonadati</taxon>
        <taxon>Pseudomonadota</taxon>
        <taxon>Betaproteobacteria</taxon>
        <taxon>Burkholderiales</taxon>
        <taxon>Sutterellaceae</taxon>
        <taxon>Sutterellaceae incertae sedis</taxon>
        <taxon>Candidatus Aphodousia</taxon>
    </lineage>
</organism>
<accession>A0A9D1IHJ7</accession>
<evidence type="ECO:0000313" key="3">
    <source>
        <dbReference type="Proteomes" id="UP000824083"/>
    </source>
</evidence>
<evidence type="ECO:0000256" key="1">
    <source>
        <dbReference type="SAM" id="SignalP"/>
    </source>
</evidence>
<dbReference type="PANTHER" id="PTHR34387:SF2">
    <property type="entry name" value="SLR1258 PROTEIN"/>
    <property type="match status" value="1"/>
</dbReference>
<reference evidence="2" key="2">
    <citation type="journal article" date="2021" name="PeerJ">
        <title>Extensive microbial diversity within the chicken gut microbiome revealed by metagenomics and culture.</title>
        <authorList>
            <person name="Gilroy R."/>
            <person name="Ravi A."/>
            <person name="Getino M."/>
            <person name="Pursley I."/>
            <person name="Horton D.L."/>
            <person name="Alikhan N.F."/>
            <person name="Baker D."/>
            <person name="Gharbi K."/>
            <person name="Hall N."/>
            <person name="Watson M."/>
            <person name="Adriaenssens E.M."/>
            <person name="Foster-Nyarko E."/>
            <person name="Jarju S."/>
            <person name="Secka A."/>
            <person name="Antonio M."/>
            <person name="Oren A."/>
            <person name="Chaudhuri R.R."/>
            <person name="La Ragione R."/>
            <person name="Hildebrand F."/>
            <person name="Pallen M.J."/>
        </authorList>
    </citation>
    <scope>NUCLEOTIDE SEQUENCE</scope>
    <source>
        <strain evidence="2">7463</strain>
    </source>
</reference>
<feature type="signal peptide" evidence="1">
    <location>
        <begin position="1"/>
        <end position="22"/>
    </location>
</feature>
<keyword evidence="1" id="KW-0732">Signal</keyword>
<comment type="caution">
    <text evidence="2">The sequence shown here is derived from an EMBL/GenBank/DDBJ whole genome shotgun (WGS) entry which is preliminary data.</text>
</comment>
<sequence length="248" mass="26314">MTKVTQIAATGALAMTMSAALAADSMNGTLLAEKGMALTVNGTASITVPNDEALMNWSVSAQAKTLKEATSQAIKAMNSGLNQIKAVSDQLKLQTQSMNSYPVYGETKGNQTPKIVAWRVSQSLEVIAPNIELVPQVIESVNGTLALDGLNFRVSKEARAKYDESLYKLAVADATQRAVWIAQSVGSEAGRVEVQSMRFNGGATPRPVNMLMRASAKSVMDSAVPVPEIEAGTSELNLTVNAEVLIKR</sequence>
<dbReference type="Gene3D" id="3.30.110.170">
    <property type="entry name" value="Protein of unknown function (DUF541), domain 1"/>
    <property type="match status" value="1"/>
</dbReference>
<dbReference type="InterPro" id="IPR052022">
    <property type="entry name" value="26kDa_periplasmic_antigen"/>
</dbReference>
<protein>
    <submittedName>
        <fullName evidence="2">SIMPL domain-containing protein</fullName>
    </submittedName>
</protein>
<reference evidence="2" key="1">
    <citation type="submission" date="2020-10" db="EMBL/GenBank/DDBJ databases">
        <authorList>
            <person name="Gilroy R."/>
        </authorList>
    </citation>
    <scope>NUCLEOTIDE SEQUENCE</scope>
    <source>
        <strain evidence="2">7463</strain>
    </source>
</reference>
<dbReference type="Proteomes" id="UP000824083">
    <property type="component" value="Unassembled WGS sequence"/>
</dbReference>